<comment type="catalytic activity">
    <reaction evidence="14">
        <text>a (3S)-3-hydroxyacyl-CoA + NAD(+) = a 3-oxoacyl-CoA + NADH + H(+)</text>
        <dbReference type="Rhea" id="RHEA:22432"/>
        <dbReference type="ChEBI" id="CHEBI:15378"/>
        <dbReference type="ChEBI" id="CHEBI:57318"/>
        <dbReference type="ChEBI" id="CHEBI:57540"/>
        <dbReference type="ChEBI" id="CHEBI:57945"/>
        <dbReference type="ChEBI" id="CHEBI:90726"/>
        <dbReference type="EC" id="1.1.1.35"/>
    </reaction>
</comment>
<dbReference type="Gene3D" id="1.10.1040.50">
    <property type="match status" value="1"/>
</dbReference>
<feature type="domain" description="3-hydroxyacyl-CoA dehydrogenase NAD binding" evidence="17">
    <location>
        <begin position="296"/>
        <end position="474"/>
    </location>
</feature>
<dbReference type="CDD" id="cd06558">
    <property type="entry name" value="crotonase-like"/>
    <property type="match status" value="1"/>
</dbReference>
<keyword evidence="7 18" id="KW-0560">Oxidoreductase</keyword>
<keyword evidence="6" id="KW-0442">Lipid degradation</keyword>
<evidence type="ECO:0000256" key="1">
    <source>
        <dbReference type="ARBA" id="ARBA00004275"/>
    </source>
</evidence>
<evidence type="ECO:0000256" key="7">
    <source>
        <dbReference type="ARBA" id="ARBA00023002"/>
    </source>
</evidence>
<dbReference type="FunFam" id="1.10.1040.50:FF:000006">
    <property type="entry name" value="Peroxisomal bifunctional enzyme"/>
    <property type="match status" value="1"/>
</dbReference>
<comment type="subcellular location">
    <subcellularLocation>
        <location evidence="1">Peroxisome</location>
    </subcellularLocation>
</comment>
<evidence type="ECO:0000256" key="9">
    <source>
        <dbReference type="ARBA" id="ARBA00023098"/>
    </source>
</evidence>
<evidence type="ECO:0000313" key="19">
    <source>
        <dbReference type="Proteomes" id="UP000591735"/>
    </source>
</evidence>
<dbReference type="GO" id="GO:0003857">
    <property type="term" value="F:(3S)-3-hydroxyacyl-CoA dehydrogenase (NAD+) activity"/>
    <property type="evidence" value="ECO:0007669"/>
    <property type="project" value="UniProtKB-EC"/>
</dbReference>
<dbReference type="Gene3D" id="3.90.226.10">
    <property type="entry name" value="2-enoyl-CoA Hydratase, Chain A, domain 1"/>
    <property type="match status" value="1"/>
</dbReference>
<evidence type="ECO:0000256" key="14">
    <source>
        <dbReference type="ARBA" id="ARBA00049556"/>
    </source>
</evidence>
<dbReference type="PANTHER" id="PTHR23309">
    <property type="entry name" value="3-HYDROXYACYL-COA DEHYROGENASE"/>
    <property type="match status" value="1"/>
</dbReference>
<keyword evidence="13" id="KW-0511">Multifunctional enzyme</keyword>
<dbReference type="GO" id="GO:0004300">
    <property type="term" value="F:enoyl-CoA hydratase activity"/>
    <property type="evidence" value="ECO:0007669"/>
    <property type="project" value="UniProtKB-ARBA"/>
</dbReference>
<evidence type="ECO:0000256" key="3">
    <source>
        <dbReference type="ARBA" id="ARBA00008750"/>
    </source>
</evidence>
<dbReference type="InterPro" id="IPR036291">
    <property type="entry name" value="NAD(P)-bd_dom_sf"/>
</dbReference>
<dbReference type="AlphaFoldDB" id="A0A840U983"/>
<dbReference type="InterPro" id="IPR006176">
    <property type="entry name" value="3-OHacyl-CoA_DH_NAD-bd"/>
</dbReference>
<evidence type="ECO:0000313" key="18">
    <source>
        <dbReference type="EMBL" id="MBB5321689.1"/>
    </source>
</evidence>
<dbReference type="RefSeq" id="WP_183703808.1">
    <property type="nucleotide sequence ID" value="NZ_JACHFE010000005.1"/>
</dbReference>
<dbReference type="UniPathway" id="UPA00659"/>
<accession>A0A840U983</accession>
<dbReference type="InterPro" id="IPR001753">
    <property type="entry name" value="Enoyl-CoA_hydra/iso"/>
</dbReference>
<keyword evidence="8" id="KW-0520">NAD</keyword>
<evidence type="ECO:0000256" key="15">
    <source>
        <dbReference type="RuleBase" id="RU003707"/>
    </source>
</evidence>
<evidence type="ECO:0000256" key="10">
    <source>
        <dbReference type="ARBA" id="ARBA00023140"/>
    </source>
</evidence>
<dbReference type="FunFam" id="3.40.50.720:FF:000009">
    <property type="entry name" value="Fatty oxidation complex, alpha subunit"/>
    <property type="match status" value="1"/>
</dbReference>
<evidence type="ECO:0000256" key="13">
    <source>
        <dbReference type="ARBA" id="ARBA00023268"/>
    </source>
</evidence>
<dbReference type="Pfam" id="PF00725">
    <property type="entry name" value="3HCDH"/>
    <property type="match status" value="1"/>
</dbReference>
<dbReference type="Gene3D" id="3.40.50.720">
    <property type="entry name" value="NAD(P)-binding Rossmann-like Domain"/>
    <property type="match status" value="1"/>
</dbReference>
<gene>
    <name evidence="18" type="ORF">HNR38_002183</name>
</gene>
<keyword evidence="19" id="KW-1185">Reference proteome</keyword>
<comment type="subunit">
    <text evidence="4">Monomer.</text>
</comment>
<comment type="similarity">
    <text evidence="15">Belongs to the enoyl-CoA hydratase/isomerase family.</text>
</comment>
<evidence type="ECO:0000256" key="4">
    <source>
        <dbReference type="ARBA" id="ARBA00011245"/>
    </source>
</evidence>
<dbReference type="EC" id="1.1.1.35" evidence="18"/>
<dbReference type="PANTHER" id="PTHR23309:SF49">
    <property type="entry name" value="PEROXISOMAL BIFUNCTIONAL ENZYME"/>
    <property type="match status" value="1"/>
</dbReference>
<dbReference type="SUPFAM" id="SSF48179">
    <property type="entry name" value="6-phosphogluconate dehydrogenase C-terminal domain-like"/>
    <property type="match status" value="2"/>
</dbReference>
<dbReference type="InterPro" id="IPR008927">
    <property type="entry name" value="6-PGluconate_DH-like_C_sf"/>
</dbReference>
<sequence>MTSQVYYERHQSLAVIRINNPPVNALSQSVREGILHALEEALADDRISAIGLLCEGRTFIAGADIREFSQPPQAPSLPEVTNAIEASEKPVIALIHGTALGGGLEIALASHYRLATKGARFGMPEVNLGLIPGAGGTQRLPRLVGVPLAIEMIVHGRKIDAEQAYASGLVDEILKGDSLLQSCLDLCPSLTNIGVAGRRVSVRSIPKPVEALACLEAEESRMRASGAKRQAPVQCLRAIRAAVEHVFAEGARVERELFLECKGSDEHLGLAHAFFAERRAIKIPELAHANPEPIRSVAVLGAGTMGRGIAISFLDAGFPVCLFDIDQAALEKGLNAISKHYDRSVAKGRLSREAADNRIHGLNSTLNYDALSDIDLIVEAAIESMQIKCAIFKELDRVCRPGAILASNTSTLDIDQIAASTGRAADVIGLHFFSPANIMRLLEVVTGTNTSNTTKATAMALAKSIGKVGVLVGNCYGFVGNRILYRRLPEAISLVTEGATPEQVDRVMTEFGFPMGQFAMSDLAGLDVGYRAREERRQSGEEVPRSWLDVLVEHGRLGQKSGAGVYRYEAGDRRPKEDEEALRLIAAFREAQGVVPRRVEDSEIRERCLYVMVNEAFKILDEGVARCESDIDVVWNCGYGFPADKGGLMYWARKEGLPFILERIRSLYGETGLEQWQPARGLLAAVDQANFDATTSSTG</sequence>
<dbReference type="PROSITE" id="PS00166">
    <property type="entry name" value="ENOYL_COA_HYDRATASE"/>
    <property type="match status" value="1"/>
</dbReference>
<evidence type="ECO:0000256" key="2">
    <source>
        <dbReference type="ARBA" id="ARBA00005005"/>
    </source>
</evidence>
<comment type="caution">
    <text evidence="18">The sequence shown here is derived from an EMBL/GenBank/DDBJ whole genome shotgun (WGS) entry which is preliminary data.</text>
</comment>
<dbReference type="GO" id="GO:0070403">
    <property type="term" value="F:NAD+ binding"/>
    <property type="evidence" value="ECO:0007669"/>
    <property type="project" value="InterPro"/>
</dbReference>
<dbReference type="InterPro" id="IPR006108">
    <property type="entry name" value="3HC_DH_C"/>
</dbReference>
<feature type="domain" description="3-hydroxyacyl-CoA dehydrogenase C-terminal" evidence="16">
    <location>
        <begin position="477"/>
        <end position="568"/>
    </location>
</feature>
<name>A0A840U983_9GAMM</name>
<keyword evidence="10" id="KW-0576">Peroxisome</keyword>
<protein>
    <submittedName>
        <fullName evidence="18">3-hydroxyacyl-CoA dehydrogenase</fullName>
        <ecNumber evidence="18">1.1.1.35</ecNumber>
    </submittedName>
</protein>
<dbReference type="Pfam" id="PF00378">
    <property type="entry name" value="ECH_1"/>
    <property type="match status" value="1"/>
</dbReference>
<dbReference type="GO" id="GO:0006635">
    <property type="term" value="P:fatty acid beta-oxidation"/>
    <property type="evidence" value="ECO:0007669"/>
    <property type="project" value="UniProtKB-UniPathway"/>
</dbReference>
<evidence type="ECO:0000256" key="8">
    <source>
        <dbReference type="ARBA" id="ARBA00023027"/>
    </source>
</evidence>
<dbReference type="GO" id="GO:0016853">
    <property type="term" value="F:isomerase activity"/>
    <property type="evidence" value="ECO:0007669"/>
    <property type="project" value="UniProtKB-KW"/>
</dbReference>
<keyword evidence="11" id="KW-0413">Isomerase</keyword>
<comment type="pathway">
    <text evidence="2">Lipid metabolism; fatty acid beta-oxidation.</text>
</comment>
<keyword evidence="12" id="KW-0456">Lyase</keyword>
<proteinExistence type="inferred from homology"/>
<dbReference type="InterPro" id="IPR029045">
    <property type="entry name" value="ClpP/crotonase-like_dom_sf"/>
</dbReference>
<keyword evidence="5" id="KW-0276">Fatty acid metabolism</keyword>
<dbReference type="EMBL" id="JACHFE010000005">
    <property type="protein sequence ID" value="MBB5321689.1"/>
    <property type="molecule type" value="Genomic_DNA"/>
</dbReference>
<evidence type="ECO:0000256" key="6">
    <source>
        <dbReference type="ARBA" id="ARBA00022963"/>
    </source>
</evidence>
<keyword evidence="9" id="KW-0443">Lipid metabolism</keyword>
<dbReference type="Pfam" id="PF02737">
    <property type="entry name" value="3HCDH_N"/>
    <property type="match status" value="1"/>
</dbReference>
<evidence type="ECO:0000256" key="12">
    <source>
        <dbReference type="ARBA" id="ARBA00023239"/>
    </source>
</evidence>
<comment type="similarity">
    <text evidence="3">In the N-terminal section; belongs to the enoyl-CoA hydratase/isomerase family.</text>
</comment>
<dbReference type="SUPFAM" id="SSF52096">
    <property type="entry name" value="ClpP/crotonase"/>
    <property type="match status" value="1"/>
</dbReference>
<evidence type="ECO:0000256" key="11">
    <source>
        <dbReference type="ARBA" id="ARBA00023235"/>
    </source>
</evidence>
<organism evidence="18 19">
    <name type="scientific">Marinobacter oulmenensis</name>
    <dbReference type="NCBI Taxonomy" id="643747"/>
    <lineage>
        <taxon>Bacteria</taxon>
        <taxon>Pseudomonadati</taxon>
        <taxon>Pseudomonadota</taxon>
        <taxon>Gammaproteobacteria</taxon>
        <taxon>Pseudomonadales</taxon>
        <taxon>Marinobacteraceae</taxon>
        <taxon>Marinobacter</taxon>
    </lineage>
</organism>
<evidence type="ECO:0000259" key="16">
    <source>
        <dbReference type="Pfam" id="PF00725"/>
    </source>
</evidence>
<evidence type="ECO:0000256" key="5">
    <source>
        <dbReference type="ARBA" id="ARBA00022832"/>
    </source>
</evidence>
<dbReference type="InterPro" id="IPR018376">
    <property type="entry name" value="Enoyl-CoA_hyd/isom_CS"/>
</dbReference>
<evidence type="ECO:0000259" key="17">
    <source>
        <dbReference type="Pfam" id="PF02737"/>
    </source>
</evidence>
<dbReference type="Proteomes" id="UP000591735">
    <property type="component" value="Unassembled WGS sequence"/>
</dbReference>
<dbReference type="SUPFAM" id="SSF51735">
    <property type="entry name" value="NAD(P)-binding Rossmann-fold domains"/>
    <property type="match status" value="1"/>
</dbReference>
<reference evidence="18 19" key="1">
    <citation type="submission" date="2020-08" db="EMBL/GenBank/DDBJ databases">
        <title>Genomic Encyclopedia of Type Strains, Phase IV (KMG-IV): sequencing the most valuable type-strain genomes for metagenomic binning, comparative biology and taxonomic classification.</title>
        <authorList>
            <person name="Goeker M."/>
        </authorList>
    </citation>
    <scope>NUCLEOTIDE SEQUENCE [LARGE SCALE GENOMIC DNA]</scope>
    <source>
        <strain evidence="18 19">DSM 22359</strain>
    </source>
</reference>